<organism evidence="2 3">
    <name type="scientific">Tilletia controversa</name>
    <name type="common">dwarf bunt fungus</name>
    <dbReference type="NCBI Taxonomy" id="13291"/>
    <lineage>
        <taxon>Eukaryota</taxon>
        <taxon>Fungi</taxon>
        <taxon>Dikarya</taxon>
        <taxon>Basidiomycota</taxon>
        <taxon>Ustilaginomycotina</taxon>
        <taxon>Exobasidiomycetes</taxon>
        <taxon>Tilletiales</taxon>
        <taxon>Tilletiaceae</taxon>
        <taxon>Tilletia</taxon>
    </lineage>
</organism>
<comment type="caution">
    <text evidence="2">The sequence shown here is derived from an EMBL/GenBank/DDBJ whole genome shotgun (WGS) entry which is preliminary data.</text>
</comment>
<evidence type="ECO:0000256" key="1">
    <source>
        <dbReference type="SAM" id="MobiDB-lite"/>
    </source>
</evidence>
<feature type="compositionally biased region" description="Polar residues" evidence="1">
    <location>
        <begin position="7"/>
        <end position="16"/>
    </location>
</feature>
<dbReference type="Proteomes" id="UP000077684">
    <property type="component" value="Unassembled WGS sequence"/>
</dbReference>
<reference evidence="2" key="2">
    <citation type="journal article" date="2019" name="IMA Fungus">
        <title>Genome sequencing and comparison of five Tilletia species to identify candidate genes for the detection of regulated species infecting wheat.</title>
        <authorList>
            <person name="Nguyen H.D.T."/>
            <person name="Sultana T."/>
            <person name="Kesanakurti P."/>
            <person name="Hambleton S."/>
        </authorList>
    </citation>
    <scope>NUCLEOTIDE SEQUENCE</scope>
    <source>
        <strain evidence="2">DAOMC 236426</strain>
    </source>
</reference>
<name>A0A8X7MKZ9_9BASI</name>
<feature type="region of interest" description="Disordered" evidence="1">
    <location>
        <begin position="1"/>
        <end position="27"/>
    </location>
</feature>
<evidence type="ECO:0000313" key="3">
    <source>
        <dbReference type="Proteomes" id="UP000077684"/>
    </source>
</evidence>
<reference evidence="2" key="1">
    <citation type="submission" date="2016-04" db="EMBL/GenBank/DDBJ databases">
        <authorList>
            <person name="Nguyen H.D."/>
            <person name="Samba Siva P."/>
            <person name="Cullis J."/>
            <person name="Levesque C.A."/>
            <person name="Hambleton S."/>
        </authorList>
    </citation>
    <scope>NUCLEOTIDE SEQUENCE</scope>
    <source>
        <strain evidence="2">DAOMC 236426</strain>
    </source>
</reference>
<dbReference type="AlphaFoldDB" id="A0A8X7MKZ9"/>
<keyword evidence="3" id="KW-1185">Reference proteome</keyword>
<gene>
    <name evidence="2" type="ORF">A4X06_0g7862</name>
</gene>
<sequence length="151" mass="16586">MGADETPFTSKPNGRPSSPLGVAQDPHLRRRERSVGLVIISQAGASTTTPRRRARCFPVSGLLDWPHATIASKLELLAKGPREEVQVTWGSRRLAETCSRPRRVSGAVGGSWRADVLASNRDWEGLWAVGTGQEVFVNRCIQDETDKLRLV</sequence>
<accession>A0A8X7MKZ9</accession>
<proteinExistence type="predicted"/>
<evidence type="ECO:0000313" key="2">
    <source>
        <dbReference type="EMBL" id="KAE8240209.1"/>
    </source>
</evidence>
<dbReference type="EMBL" id="LWDE02001501">
    <property type="protein sequence ID" value="KAE8240209.1"/>
    <property type="molecule type" value="Genomic_DNA"/>
</dbReference>
<protein>
    <submittedName>
        <fullName evidence="2">Uncharacterized protein</fullName>
    </submittedName>
</protein>